<dbReference type="PANTHER" id="PTHR43792">
    <property type="entry name" value="GNAT FAMILY, PUTATIVE (AFU_ORTHOLOGUE AFUA_3G00765)-RELATED-RELATED"/>
    <property type="match status" value="1"/>
</dbReference>
<dbReference type="Gene3D" id="3.40.630.30">
    <property type="match status" value="1"/>
</dbReference>
<dbReference type="Proteomes" id="UP001215151">
    <property type="component" value="Unassembled WGS sequence"/>
</dbReference>
<feature type="coiled-coil region" evidence="3">
    <location>
        <begin position="256"/>
        <end position="287"/>
    </location>
</feature>
<dbReference type="InterPro" id="IPR016181">
    <property type="entry name" value="Acyl_CoA_acyltransferase"/>
</dbReference>
<dbReference type="PANTHER" id="PTHR43792:SF8">
    <property type="entry name" value="[RIBOSOMAL PROTEIN US5]-ALANINE N-ACETYLTRANSFERASE"/>
    <property type="match status" value="1"/>
</dbReference>
<dbReference type="EMBL" id="JAPEVG010000033">
    <property type="protein sequence ID" value="KAJ8494686.1"/>
    <property type="molecule type" value="Genomic_DNA"/>
</dbReference>
<keyword evidence="1" id="KW-0808">Transferase</keyword>
<dbReference type="AlphaFoldDB" id="A0AAD7XF36"/>
<name>A0AAD7XF36_9APHY</name>
<reference evidence="5" key="1">
    <citation type="submission" date="2022-11" db="EMBL/GenBank/DDBJ databases">
        <title>Genome Sequence of Cubamyces cubensis.</title>
        <authorList>
            <person name="Buettner E."/>
        </authorList>
    </citation>
    <scope>NUCLEOTIDE SEQUENCE</scope>
    <source>
        <strain evidence="5">MPL-01</strain>
    </source>
</reference>
<feature type="region of interest" description="Disordered" evidence="4">
    <location>
        <begin position="366"/>
        <end position="388"/>
    </location>
</feature>
<dbReference type="GO" id="GO:0016746">
    <property type="term" value="F:acyltransferase activity"/>
    <property type="evidence" value="ECO:0007669"/>
    <property type="project" value="UniProtKB-KW"/>
</dbReference>
<keyword evidence="3" id="KW-0175">Coiled coil</keyword>
<feature type="region of interest" description="Disordered" evidence="4">
    <location>
        <begin position="301"/>
        <end position="341"/>
    </location>
</feature>
<evidence type="ECO:0000256" key="2">
    <source>
        <dbReference type="ARBA" id="ARBA00023315"/>
    </source>
</evidence>
<evidence type="ECO:0000313" key="5">
    <source>
        <dbReference type="EMBL" id="KAJ8494686.1"/>
    </source>
</evidence>
<accession>A0AAD7XF36</accession>
<proteinExistence type="predicted"/>
<dbReference type="SUPFAM" id="SSF55729">
    <property type="entry name" value="Acyl-CoA N-acyltransferases (Nat)"/>
    <property type="match status" value="1"/>
</dbReference>
<evidence type="ECO:0000313" key="6">
    <source>
        <dbReference type="Proteomes" id="UP001215151"/>
    </source>
</evidence>
<comment type="caution">
    <text evidence="5">The sequence shown here is derived from an EMBL/GenBank/DDBJ whole genome shotgun (WGS) entry which is preliminary data.</text>
</comment>
<keyword evidence="2" id="KW-0012">Acyltransferase</keyword>
<keyword evidence="6" id="KW-1185">Reference proteome</keyword>
<feature type="compositionally biased region" description="Low complexity" evidence="4">
    <location>
        <begin position="313"/>
        <end position="329"/>
    </location>
</feature>
<evidence type="ECO:0008006" key="7">
    <source>
        <dbReference type="Google" id="ProtNLM"/>
    </source>
</evidence>
<evidence type="ECO:0000256" key="3">
    <source>
        <dbReference type="SAM" id="Coils"/>
    </source>
</evidence>
<organism evidence="5 6">
    <name type="scientific">Trametes cubensis</name>
    <dbReference type="NCBI Taxonomy" id="1111947"/>
    <lineage>
        <taxon>Eukaryota</taxon>
        <taxon>Fungi</taxon>
        <taxon>Dikarya</taxon>
        <taxon>Basidiomycota</taxon>
        <taxon>Agaricomycotina</taxon>
        <taxon>Agaricomycetes</taxon>
        <taxon>Polyporales</taxon>
        <taxon>Polyporaceae</taxon>
        <taxon>Trametes</taxon>
    </lineage>
</organism>
<dbReference type="InterPro" id="IPR051531">
    <property type="entry name" value="N-acetyltransferase"/>
</dbReference>
<gene>
    <name evidence="5" type="ORF">ONZ51_g2158</name>
</gene>
<protein>
    <recommendedName>
        <fullName evidence="7">N-acetyltransferase domain-containing protein</fullName>
    </recommendedName>
</protein>
<sequence>MDTSEGDNKTVIQVQTATTELVFDLDDGRVHPSALLTAWDGLLPLSVEATVANRPNMYEFANTHSLLFAAVLVQVVQIVVGPPVDPSPKSAISLQPIPTSRDANLAKYFDLDGDQENPTVEQPSDGTDDPARVIERRTVWNTAGLIYVSQSEIPQQVHIGVGILPNFQNKGVARQACNIALDWSVSALQAHRVQARIMSSPHINRTRSLFASLGFSYEGLQRRIVANAAGEWVDVVHMGILDTDWCIRTKLASASKSLWDELLERHQREVEELLREEERRKKVHKSNSMETIRVALDPQDLGFDSRGRRRRSPSPLSATSSSLSSRSSSVAPESAYGSCDEREMTPLDAEAEHDWVRIVGGIQSAENRTSNFDEPMRPPSTASLSSYGTLGTTFTVSSGVRSMDDN</sequence>
<evidence type="ECO:0000256" key="1">
    <source>
        <dbReference type="ARBA" id="ARBA00022679"/>
    </source>
</evidence>
<evidence type="ECO:0000256" key="4">
    <source>
        <dbReference type="SAM" id="MobiDB-lite"/>
    </source>
</evidence>